<dbReference type="PANTHER" id="PTHR43471">
    <property type="entry name" value="ABC TRANSPORTER PERMEASE"/>
    <property type="match status" value="1"/>
</dbReference>
<feature type="region of interest" description="Disordered" evidence="1">
    <location>
        <begin position="1"/>
        <end position="23"/>
    </location>
</feature>
<reference evidence="3 4" key="1">
    <citation type="submission" date="2017-02" db="EMBL/GenBank/DDBJ databases">
        <authorList>
            <person name="Peterson S.W."/>
        </authorList>
    </citation>
    <scope>NUCLEOTIDE SEQUENCE [LARGE SCALE GENOMIC DNA]</scope>
    <source>
        <strain evidence="3 4">VKM Ac-2059</strain>
    </source>
</reference>
<accession>A0A1T5IZ94</accession>
<keyword evidence="2" id="KW-0812">Transmembrane</keyword>
<dbReference type="Proteomes" id="UP000190857">
    <property type="component" value="Unassembled WGS sequence"/>
</dbReference>
<evidence type="ECO:0000313" key="4">
    <source>
        <dbReference type="Proteomes" id="UP000190857"/>
    </source>
</evidence>
<dbReference type="RefSeq" id="WP_234990969.1">
    <property type="nucleotide sequence ID" value="NZ_FUZP01000001.1"/>
</dbReference>
<dbReference type="EMBL" id="FUZP01000001">
    <property type="protein sequence ID" value="SKC44519.1"/>
    <property type="molecule type" value="Genomic_DNA"/>
</dbReference>
<evidence type="ECO:0000256" key="1">
    <source>
        <dbReference type="SAM" id="MobiDB-lite"/>
    </source>
</evidence>
<name>A0A1T5IZ94_9MICO</name>
<feature type="transmembrane region" description="Helical" evidence="2">
    <location>
        <begin position="49"/>
        <end position="72"/>
    </location>
</feature>
<evidence type="ECO:0000313" key="3">
    <source>
        <dbReference type="EMBL" id="SKC44519.1"/>
    </source>
</evidence>
<feature type="transmembrane region" description="Helical" evidence="2">
    <location>
        <begin position="350"/>
        <end position="370"/>
    </location>
</feature>
<dbReference type="AlphaFoldDB" id="A0A1T5IZ94"/>
<feature type="transmembrane region" description="Helical" evidence="2">
    <location>
        <begin position="198"/>
        <end position="221"/>
    </location>
</feature>
<organism evidence="3 4">
    <name type="scientific">Okibacterium fritillariae</name>
    <dbReference type="NCBI Taxonomy" id="123320"/>
    <lineage>
        <taxon>Bacteria</taxon>
        <taxon>Bacillati</taxon>
        <taxon>Actinomycetota</taxon>
        <taxon>Actinomycetes</taxon>
        <taxon>Micrococcales</taxon>
        <taxon>Microbacteriaceae</taxon>
        <taxon>Okibacterium</taxon>
    </lineage>
</organism>
<feature type="transmembrane region" description="Helical" evidence="2">
    <location>
        <begin position="84"/>
        <end position="105"/>
    </location>
</feature>
<feature type="transmembrane region" description="Helical" evidence="2">
    <location>
        <begin position="169"/>
        <end position="192"/>
    </location>
</feature>
<keyword evidence="2" id="KW-1133">Transmembrane helix</keyword>
<gene>
    <name evidence="3" type="ORF">SAMN06309945_1034</name>
</gene>
<feature type="transmembrane region" description="Helical" evidence="2">
    <location>
        <begin position="140"/>
        <end position="162"/>
    </location>
</feature>
<dbReference type="STRING" id="123320.SAMN06309945_1034"/>
<evidence type="ECO:0000256" key="2">
    <source>
        <dbReference type="SAM" id="Phobius"/>
    </source>
</evidence>
<keyword evidence="2" id="KW-0472">Membrane</keyword>
<keyword evidence="4" id="KW-1185">Reference proteome</keyword>
<proteinExistence type="predicted"/>
<sequence>MTATEPQPGRFVPHTPPTSGDAPRARGLSWFGGVGVIIGLELRQRVRGVSFYVLLGLFVVLMLLVSVPLGILTGSGDSFGGGGGSYYSVIIYFVLLLGTLIVPALSGNAVNGDWDAGTLATTQVTLVGAGQIVVGKFVAAWITALAFLVVSVPFLLIAFVTGDLSARTIVVSLAVLALELAVVAAIGVGLSAVLTRPLFSVTVTYLVVAALSVGTLIAFALGGVSTQSVQKQTYYSLDYSDENLDPDTGDIINTVCLPPEVSEVDVPRFDRYWAILAANPYIVLADAAAGDFDGNGQPRDLFSGLAIGVRSAQIPPESEVVTNDCTRAGGEFYDDGPTPEQTFNSTVPSWFVGLALHVLLGGGLLLWGVARTRTPAHRLPRGSRIA</sequence>
<protein>
    <submittedName>
        <fullName evidence="3">ABC-type transport system involved in multi-copper enzyme maturation, permease component</fullName>
    </submittedName>
</protein>